<protein>
    <submittedName>
        <fullName evidence="2">Uncharacterized protein</fullName>
    </submittedName>
</protein>
<feature type="transmembrane region" description="Helical" evidence="1">
    <location>
        <begin position="36"/>
        <end position="57"/>
    </location>
</feature>
<evidence type="ECO:0000313" key="2">
    <source>
        <dbReference type="EMBL" id="MFD2422337.1"/>
    </source>
</evidence>
<reference evidence="3" key="1">
    <citation type="journal article" date="2019" name="Int. J. Syst. Evol. Microbiol.">
        <title>The Global Catalogue of Microorganisms (GCM) 10K type strain sequencing project: providing services to taxonomists for standard genome sequencing and annotation.</title>
        <authorList>
            <consortium name="The Broad Institute Genomics Platform"/>
            <consortium name="The Broad Institute Genome Sequencing Center for Infectious Disease"/>
            <person name="Wu L."/>
            <person name="Ma J."/>
        </authorList>
    </citation>
    <scope>NUCLEOTIDE SEQUENCE [LARGE SCALE GENOMIC DNA]</scope>
    <source>
        <strain evidence="3">CGMCC 4.7645</strain>
    </source>
</reference>
<name>A0ABW5G623_9PSEU</name>
<gene>
    <name evidence="2" type="ORF">ACFSXZ_39045</name>
</gene>
<dbReference type="RefSeq" id="WP_378271374.1">
    <property type="nucleotide sequence ID" value="NZ_JBHUKR010000027.1"/>
</dbReference>
<feature type="transmembrane region" description="Helical" evidence="1">
    <location>
        <begin position="64"/>
        <end position="84"/>
    </location>
</feature>
<feature type="transmembrane region" description="Helical" evidence="1">
    <location>
        <begin position="104"/>
        <end position="123"/>
    </location>
</feature>
<sequence>MVAWVLRILVIAGLLGSAWVHYDLWANQGFSDIPTVGPLFLVNAIAGVVIAAGVLAWHHWLPAFLAVGFGVATLAAFVLSLRSGGFFGVHEDFNPGAGNWLPELWGVITEAVCVVAGGALLLAQSRSKQVAQV</sequence>
<keyword evidence="1" id="KW-0812">Transmembrane</keyword>
<proteinExistence type="predicted"/>
<dbReference type="Proteomes" id="UP001597417">
    <property type="component" value="Unassembled WGS sequence"/>
</dbReference>
<evidence type="ECO:0000313" key="3">
    <source>
        <dbReference type="Proteomes" id="UP001597417"/>
    </source>
</evidence>
<accession>A0ABW5G623</accession>
<comment type="caution">
    <text evidence="2">The sequence shown here is derived from an EMBL/GenBank/DDBJ whole genome shotgun (WGS) entry which is preliminary data.</text>
</comment>
<evidence type="ECO:0000256" key="1">
    <source>
        <dbReference type="SAM" id="Phobius"/>
    </source>
</evidence>
<dbReference type="EMBL" id="JBHUKR010000027">
    <property type="protein sequence ID" value="MFD2422337.1"/>
    <property type="molecule type" value="Genomic_DNA"/>
</dbReference>
<keyword evidence="1" id="KW-0472">Membrane</keyword>
<keyword evidence="1" id="KW-1133">Transmembrane helix</keyword>
<organism evidence="2 3">
    <name type="scientific">Amycolatopsis pigmentata</name>
    <dbReference type="NCBI Taxonomy" id="450801"/>
    <lineage>
        <taxon>Bacteria</taxon>
        <taxon>Bacillati</taxon>
        <taxon>Actinomycetota</taxon>
        <taxon>Actinomycetes</taxon>
        <taxon>Pseudonocardiales</taxon>
        <taxon>Pseudonocardiaceae</taxon>
        <taxon>Amycolatopsis</taxon>
    </lineage>
</organism>
<keyword evidence="3" id="KW-1185">Reference proteome</keyword>